<proteinExistence type="inferred from homology"/>
<dbReference type="SFLD" id="SFLDS00003">
    <property type="entry name" value="Haloacid_Dehalogenase"/>
    <property type="match status" value="1"/>
</dbReference>
<evidence type="ECO:0000313" key="10">
    <source>
        <dbReference type="EMBL" id="RFC63885.1"/>
    </source>
</evidence>
<dbReference type="RefSeq" id="WP_116625716.1">
    <property type="nucleotide sequence ID" value="NZ_QURN01000024.1"/>
</dbReference>
<dbReference type="NCBIfam" id="TIGR01549">
    <property type="entry name" value="HAD-SF-IA-v1"/>
    <property type="match status" value="1"/>
</dbReference>
<evidence type="ECO:0000313" key="11">
    <source>
        <dbReference type="Proteomes" id="UP000262379"/>
    </source>
</evidence>
<dbReference type="InterPro" id="IPR006439">
    <property type="entry name" value="HAD-SF_hydro_IA"/>
</dbReference>
<accession>A0A371X3T0</accession>
<dbReference type="SFLD" id="SFLDG01129">
    <property type="entry name" value="C1.5:_HAD__Beta-PGM__Phosphata"/>
    <property type="match status" value="1"/>
</dbReference>
<comment type="similarity">
    <text evidence="4">Belongs to the HAD-like hydrolase superfamily. CbbY/CbbZ/Gph/YieH family.</text>
</comment>
<dbReference type="Gene3D" id="3.40.50.1000">
    <property type="entry name" value="HAD superfamily/HAD-like"/>
    <property type="match status" value="1"/>
</dbReference>
<sequence>MSQQDGPEREPPYKALVFDLDGTLINSAPDIAAAVNKVLEAHGWPVQSVAFVEEFIGFGPRRLLHDLLAALDLPSDDRTVDKAVRDYLANYQQEPAQRTLFYPHVREDLQALHTAGLRLGICTNKPQELSLKVLEILGVAPFFEVVVGADTAPVCKPHPSHLLAVVEKMDLNGDSWAYVGDTKVDQATAEAAGAPFYAVSWGCGAELSVEPHRRLDRLIDLARNPDRDERT</sequence>
<comment type="catalytic activity">
    <reaction evidence="1">
        <text>2-phosphoglycolate + H2O = glycolate + phosphate</text>
        <dbReference type="Rhea" id="RHEA:14369"/>
        <dbReference type="ChEBI" id="CHEBI:15377"/>
        <dbReference type="ChEBI" id="CHEBI:29805"/>
        <dbReference type="ChEBI" id="CHEBI:43474"/>
        <dbReference type="ChEBI" id="CHEBI:58033"/>
        <dbReference type="EC" id="3.1.3.18"/>
    </reaction>
</comment>
<dbReference type="GO" id="GO:0008967">
    <property type="term" value="F:phosphoglycolate phosphatase activity"/>
    <property type="evidence" value="ECO:0007669"/>
    <property type="project" value="UniProtKB-EC"/>
</dbReference>
<name>A0A371X3T0_9HYPH</name>
<protein>
    <recommendedName>
        <fullName evidence="5">phosphoglycolate phosphatase</fullName>
        <ecNumber evidence="5">3.1.3.18</ecNumber>
    </recommendedName>
</protein>
<dbReference type="InterPro" id="IPR037512">
    <property type="entry name" value="PGPase_prok"/>
</dbReference>
<dbReference type="PANTHER" id="PTHR43434">
    <property type="entry name" value="PHOSPHOGLYCOLATE PHOSPHATASE"/>
    <property type="match status" value="1"/>
</dbReference>
<evidence type="ECO:0000256" key="2">
    <source>
        <dbReference type="ARBA" id="ARBA00001946"/>
    </source>
</evidence>
<evidence type="ECO:0000256" key="8">
    <source>
        <dbReference type="ARBA" id="ARBA00022842"/>
    </source>
</evidence>
<dbReference type="NCBIfam" id="TIGR01449">
    <property type="entry name" value="PGP_bact"/>
    <property type="match status" value="1"/>
</dbReference>
<dbReference type="AlphaFoldDB" id="A0A371X3T0"/>
<evidence type="ECO:0000256" key="6">
    <source>
        <dbReference type="ARBA" id="ARBA00022723"/>
    </source>
</evidence>
<comment type="caution">
    <text evidence="10">The sequence shown here is derived from an EMBL/GenBank/DDBJ whole genome shotgun (WGS) entry which is preliminary data.</text>
</comment>
<dbReference type="PRINTS" id="PR00413">
    <property type="entry name" value="HADHALOGNASE"/>
</dbReference>
<evidence type="ECO:0000256" key="5">
    <source>
        <dbReference type="ARBA" id="ARBA00013078"/>
    </source>
</evidence>
<dbReference type="PANTHER" id="PTHR43434:SF1">
    <property type="entry name" value="PHOSPHOGLYCOLATE PHOSPHATASE"/>
    <property type="match status" value="1"/>
</dbReference>
<dbReference type="GO" id="GO:0046872">
    <property type="term" value="F:metal ion binding"/>
    <property type="evidence" value="ECO:0007669"/>
    <property type="project" value="UniProtKB-KW"/>
</dbReference>
<gene>
    <name evidence="10" type="primary">gph</name>
    <name evidence="10" type="ORF">DY251_20225</name>
</gene>
<keyword evidence="8" id="KW-0460">Magnesium</keyword>
<organism evidence="10 11">
    <name type="scientific">Mesorhizobium denitrificans</name>
    <dbReference type="NCBI Taxonomy" id="2294114"/>
    <lineage>
        <taxon>Bacteria</taxon>
        <taxon>Pseudomonadati</taxon>
        <taxon>Pseudomonadota</taxon>
        <taxon>Alphaproteobacteria</taxon>
        <taxon>Hyphomicrobiales</taxon>
        <taxon>Phyllobacteriaceae</taxon>
        <taxon>Mesorhizobium</taxon>
    </lineage>
</organism>
<dbReference type="Gene3D" id="1.10.150.240">
    <property type="entry name" value="Putative phosphatase, domain 2"/>
    <property type="match status" value="1"/>
</dbReference>
<dbReference type="GO" id="GO:0005829">
    <property type="term" value="C:cytosol"/>
    <property type="evidence" value="ECO:0007669"/>
    <property type="project" value="TreeGrafter"/>
</dbReference>
<keyword evidence="6" id="KW-0479">Metal-binding</keyword>
<dbReference type="Pfam" id="PF13419">
    <property type="entry name" value="HAD_2"/>
    <property type="match status" value="1"/>
</dbReference>
<dbReference type="GO" id="GO:0005975">
    <property type="term" value="P:carbohydrate metabolic process"/>
    <property type="evidence" value="ECO:0007669"/>
    <property type="project" value="InterPro"/>
</dbReference>
<evidence type="ECO:0000256" key="1">
    <source>
        <dbReference type="ARBA" id="ARBA00000830"/>
    </source>
</evidence>
<dbReference type="SUPFAM" id="SSF56784">
    <property type="entry name" value="HAD-like"/>
    <property type="match status" value="1"/>
</dbReference>
<dbReference type="InterPro" id="IPR023214">
    <property type="entry name" value="HAD_sf"/>
</dbReference>
<dbReference type="InterPro" id="IPR050155">
    <property type="entry name" value="HAD-like_hydrolase_sf"/>
</dbReference>
<evidence type="ECO:0000256" key="7">
    <source>
        <dbReference type="ARBA" id="ARBA00022801"/>
    </source>
</evidence>
<dbReference type="EMBL" id="QURN01000024">
    <property type="protein sequence ID" value="RFC63885.1"/>
    <property type="molecule type" value="Genomic_DNA"/>
</dbReference>
<evidence type="ECO:0000256" key="3">
    <source>
        <dbReference type="ARBA" id="ARBA00004818"/>
    </source>
</evidence>
<dbReference type="InterPro" id="IPR041492">
    <property type="entry name" value="HAD_2"/>
</dbReference>
<keyword evidence="11" id="KW-1185">Reference proteome</keyword>
<keyword evidence="9" id="KW-0119">Carbohydrate metabolism</keyword>
<keyword evidence="7 10" id="KW-0378">Hydrolase</keyword>
<dbReference type="InterPro" id="IPR023198">
    <property type="entry name" value="PGP-like_dom2"/>
</dbReference>
<evidence type="ECO:0000256" key="4">
    <source>
        <dbReference type="ARBA" id="ARBA00006171"/>
    </source>
</evidence>
<dbReference type="InterPro" id="IPR036412">
    <property type="entry name" value="HAD-like_sf"/>
</dbReference>
<evidence type="ECO:0000256" key="9">
    <source>
        <dbReference type="ARBA" id="ARBA00023277"/>
    </source>
</evidence>
<dbReference type="EC" id="3.1.3.18" evidence="5"/>
<dbReference type="GO" id="GO:0006281">
    <property type="term" value="P:DNA repair"/>
    <property type="evidence" value="ECO:0007669"/>
    <property type="project" value="TreeGrafter"/>
</dbReference>
<comment type="cofactor">
    <cofactor evidence="2">
        <name>Mg(2+)</name>
        <dbReference type="ChEBI" id="CHEBI:18420"/>
    </cofactor>
</comment>
<comment type="pathway">
    <text evidence="3">Organic acid metabolism; glycolate biosynthesis; glycolate from 2-phosphoglycolate: step 1/1.</text>
</comment>
<dbReference type="Proteomes" id="UP000262379">
    <property type="component" value="Unassembled WGS sequence"/>
</dbReference>
<reference evidence="11" key="1">
    <citation type="submission" date="2018-08" db="EMBL/GenBank/DDBJ databases">
        <authorList>
            <person name="Im W.T."/>
        </authorList>
    </citation>
    <scope>NUCLEOTIDE SEQUENCE [LARGE SCALE GENOMIC DNA]</scope>
    <source>
        <strain evidence="11">LA-28</strain>
    </source>
</reference>